<dbReference type="InterPro" id="IPR001087">
    <property type="entry name" value="GDSL"/>
</dbReference>
<dbReference type="SUPFAM" id="SSF52266">
    <property type="entry name" value="SGNH hydrolase"/>
    <property type="match status" value="1"/>
</dbReference>
<comment type="caution">
    <text evidence="2">The sequence shown here is derived from an EMBL/GenBank/DDBJ whole genome shotgun (WGS) entry which is preliminary data.</text>
</comment>
<dbReference type="PROSITE" id="PS51257">
    <property type="entry name" value="PROKAR_LIPOPROTEIN"/>
    <property type="match status" value="1"/>
</dbReference>
<evidence type="ECO:0000313" key="3">
    <source>
        <dbReference type="Proteomes" id="UP000078084"/>
    </source>
</evidence>
<dbReference type="PATRIC" id="fig|206506.3.peg.2181"/>
<reference evidence="2 3" key="1">
    <citation type="submission" date="2015-04" db="EMBL/GenBank/DDBJ databases">
        <title>Genome sequence of Kerstersia gyiorum CG1.</title>
        <authorList>
            <person name="Greninger A.L."/>
            <person name="Kozyreva V."/>
            <person name="Chaturvedi V."/>
        </authorList>
    </citation>
    <scope>NUCLEOTIDE SEQUENCE [LARGE SCALE GENOMIC DNA]</scope>
    <source>
        <strain evidence="2 3">CG1</strain>
    </source>
</reference>
<dbReference type="InterPro" id="IPR050592">
    <property type="entry name" value="GDSL_lipolytic_enzyme"/>
</dbReference>
<evidence type="ECO:0008006" key="4">
    <source>
        <dbReference type="Google" id="ProtNLM"/>
    </source>
</evidence>
<dbReference type="Pfam" id="PF00657">
    <property type="entry name" value="Lipase_GDSL"/>
    <property type="match status" value="1"/>
</dbReference>
<dbReference type="Gene3D" id="3.40.50.1110">
    <property type="entry name" value="SGNH hydrolase"/>
    <property type="match status" value="1"/>
</dbReference>
<dbReference type="GO" id="GO:0016788">
    <property type="term" value="F:hydrolase activity, acting on ester bonds"/>
    <property type="evidence" value="ECO:0007669"/>
    <property type="project" value="InterPro"/>
</dbReference>
<proteinExistence type="predicted"/>
<dbReference type="OrthoDB" id="5292073at2"/>
<dbReference type="InterPro" id="IPR036514">
    <property type="entry name" value="SGNH_hydro_sf"/>
</dbReference>
<dbReference type="PANTHER" id="PTHR45642">
    <property type="entry name" value="GDSL ESTERASE/LIPASE EXL3"/>
    <property type="match status" value="1"/>
</dbReference>
<evidence type="ECO:0000313" key="2">
    <source>
        <dbReference type="EMBL" id="KKO71559.1"/>
    </source>
</evidence>
<dbReference type="Proteomes" id="UP000078084">
    <property type="component" value="Unassembled WGS sequence"/>
</dbReference>
<evidence type="ECO:0000256" key="1">
    <source>
        <dbReference type="ARBA" id="ARBA00022729"/>
    </source>
</evidence>
<dbReference type="STRING" id="206506.AAV32_10195"/>
<keyword evidence="1" id="KW-0732">Signal</keyword>
<protein>
    <recommendedName>
        <fullName evidence="4">Phospholipase/lecithinase/hemolysin</fullName>
    </recommendedName>
</protein>
<dbReference type="PANTHER" id="PTHR45642:SF139">
    <property type="entry name" value="SGNH HYDROLASE-TYPE ESTERASE DOMAIN-CONTAINING PROTEIN"/>
    <property type="match status" value="1"/>
</dbReference>
<dbReference type="RefSeq" id="WP_068371206.1">
    <property type="nucleotide sequence ID" value="NZ_CP033936.1"/>
</dbReference>
<accession>A0A171KRP2</accession>
<keyword evidence="3" id="KW-1185">Reference proteome</keyword>
<name>A0A171KRP2_9BURK</name>
<sequence length="392" mass="40859">MTSRTESLHSIHTLALTAICSVLLGACGGSSNSDEQPAPVATSSVTVIGDSLSDIGTFGIRHTVQSTSGVPYPLWTDLLTRATEAPEPCSYYLASSASSFNQRAGCTNYAVAGGRIQAPDAAQPTSILLQMQHARQAAGAAGFGAQDLLLLDGGGNDAADLIEAYIALLLSAATQQTPDVASYAAFLQNVLGETATWALLQSGEHGAEAAAQAYMQALAERFAAAIQEQLLDAGAQRIAVLNIPDVTRTPRFQPLLQLLTLAAGPEAAAQAQQLLQGWLTAFNAQLDSAFASHPHVVVVDAFAQLGMWAEDASRFGFTNARDAVCPEASPATPLPSYDITQCTDSYLDAHAPAGAATGWWQAYAFADGFHPTPKGHAVMAQAVAEAMQAKGW</sequence>
<gene>
    <name evidence="2" type="ORF">AAV32_10195</name>
</gene>
<dbReference type="EMBL" id="LBNE01000006">
    <property type="protein sequence ID" value="KKO71559.1"/>
    <property type="molecule type" value="Genomic_DNA"/>
</dbReference>
<organism evidence="2 3">
    <name type="scientific">Kerstersia gyiorum</name>
    <dbReference type="NCBI Taxonomy" id="206506"/>
    <lineage>
        <taxon>Bacteria</taxon>
        <taxon>Pseudomonadati</taxon>
        <taxon>Pseudomonadota</taxon>
        <taxon>Betaproteobacteria</taxon>
        <taxon>Burkholderiales</taxon>
        <taxon>Alcaligenaceae</taxon>
        <taxon>Kerstersia</taxon>
    </lineage>
</organism>
<dbReference type="AlphaFoldDB" id="A0A171KRP2"/>